<gene>
    <name evidence="1" type="ORF">S03H2_59196</name>
</gene>
<evidence type="ECO:0000313" key="1">
    <source>
        <dbReference type="EMBL" id="GAH80380.1"/>
    </source>
</evidence>
<proteinExistence type="predicted"/>
<reference evidence="1" key="1">
    <citation type="journal article" date="2014" name="Front. Microbiol.">
        <title>High frequency of phylogenetically diverse reductive dehalogenase-homologous genes in deep subseafloor sedimentary metagenomes.</title>
        <authorList>
            <person name="Kawai M."/>
            <person name="Futagami T."/>
            <person name="Toyoda A."/>
            <person name="Takaki Y."/>
            <person name="Nishi S."/>
            <person name="Hori S."/>
            <person name="Arai W."/>
            <person name="Tsubouchi T."/>
            <person name="Morono Y."/>
            <person name="Uchiyama I."/>
            <person name="Ito T."/>
            <person name="Fujiyama A."/>
            <person name="Inagaki F."/>
            <person name="Takami H."/>
        </authorList>
    </citation>
    <scope>NUCLEOTIDE SEQUENCE</scope>
    <source>
        <strain evidence="1">Expedition CK06-06</strain>
    </source>
</reference>
<dbReference type="EMBL" id="BARU01038052">
    <property type="protein sequence ID" value="GAH80380.1"/>
    <property type="molecule type" value="Genomic_DNA"/>
</dbReference>
<name>X1JFT3_9ZZZZ</name>
<organism evidence="1">
    <name type="scientific">marine sediment metagenome</name>
    <dbReference type="NCBI Taxonomy" id="412755"/>
    <lineage>
        <taxon>unclassified sequences</taxon>
        <taxon>metagenomes</taxon>
        <taxon>ecological metagenomes</taxon>
    </lineage>
</organism>
<comment type="caution">
    <text evidence="1">The sequence shown here is derived from an EMBL/GenBank/DDBJ whole genome shotgun (WGS) entry which is preliminary data.</text>
</comment>
<sequence>MATPTEAASIGAVGSVICAAVYRRLNWTLLKEAAF</sequence>
<protein>
    <submittedName>
        <fullName evidence="1">Uncharacterized protein</fullName>
    </submittedName>
</protein>
<dbReference type="AlphaFoldDB" id="X1JFT3"/>
<accession>X1JFT3</accession>
<feature type="non-terminal residue" evidence="1">
    <location>
        <position position="35"/>
    </location>
</feature>